<evidence type="ECO:0000256" key="5">
    <source>
        <dbReference type="ARBA" id="ARBA00023136"/>
    </source>
</evidence>
<proteinExistence type="inferred from homology"/>
<dbReference type="Gene3D" id="2.40.170.20">
    <property type="entry name" value="TonB-dependent receptor, beta-barrel domain"/>
    <property type="match status" value="1"/>
</dbReference>
<sequence>MSSVIGYSRTRIPVHPSLRGLQARVNVQNIFDREYISDCNYSFGCYYGQERVASVEMTYDW</sequence>
<keyword evidence="4 7" id="KW-0812">Transmembrane</keyword>
<dbReference type="RefSeq" id="WP_353637230.1">
    <property type="nucleotide sequence ID" value="NZ_CP159258.1"/>
</dbReference>
<accession>A0AAU8E6L5</accession>
<reference evidence="8" key="1">
    <citation type="submission" date="2024-06" db="EMBL/GenBank/DDBJ databases">
        <title>The Caenorhabditis elegans bacterial microbiome influences microsporidia infection through nutrient limitation and inhibiting parasite invasion.</title>
        <authorList>
            <person name="Tamim El Jarkass H."/>
            <person name="Castelblanco S."/>
            <person name="Kaur M."/>
            <person name="Wan Y.C."/>
            <person name="Ellis A.E."/>
            <person name="Sheldon R.D."/>
            <person name="Lien E.C."/>
            <person name="Burton N.O."/>
            <person name="Wright G.D."/>
            <person name="Reinke A.W."/>
        </authorList>
    </citation>
    <scope>NUCLEOTIDE SEQUENCE</scope>
    <source>
        <strain evidence="8">MYb327</strain>
    </source>
</reference>
<organism evidence="8">
    <name type="scientific">Pseudomonas sp. MYb327</name>
    <dbReference type="NCBI Taxonomy" id="2745230"/>
    <lineage>
        <taxon>Bacteria</taxon>
        <taxon>Pseudomonadati</taxon>
        <taxon>Pseudomonadota</taxon>
        <taxon>Gammaproteobacteria</taxon>
        <taxon>Pseudomonadales</taxon>
        <taxon>Pseudomonadaceae</taxon>
        <taxon>Pseudomonas</taxon>
    </lineage>
</organism>
<comment type="subcellular location">
    <subcellularLocation>
        <location evidence="1 7">Cell outer membrane</location>
        <topology evidence="1 7">Multi-pass membrane protein</topology>
    </subcellularLocation>
</comment>
<protein>
    <recommendedName>
        <fullName evidence="9">TonB-dependent receptor-like beta-barrel domain-containing protein</fullName>
    </recommendedName>
</protein>
<dbReference type="PROSITE" id="PS52016">
    <property type="entry name" value="TONB_DEPENDENT_REC_3"/>
    <property type="match status" value="1"/>
</dbReference>
<keyword evidence="2 7" id="KW-0813">Transport</keyword>
<evidence type="ECO:0000256" key="7">
    <source>
        <dbReference type="PROSITE-ProRule" id="PRU01360"/>
    </source>
</evidence>
<evidence type="ECO:0000256" key="4">
    <source>
        <dbReference type="ARBA" id="ARBA00022692"/>
    </source>
</evidence>
<evidence type="ECO:0000256" key="6">
    <source>
        <dbReference type="ARBA" id="ARBA00023237"/>
    </source>
</evidence>
<evidence type="ECO:0008006" key="9">
    <source>
        <dbReference type="Google" id="ProtNLM"/>
    </source>
</evidence>
<dbReference type="SUPFAM" id="SSF56935">
    <property type="entry name" value="Porins"/>
    <property type="match status" value="1"/>
</dbReference>
<keyword evidence="6 7" id="KW-0998">Cell outer membrane</keyword>
<dbReference type="InterPro" id="IPR039426">
    <property type="entry name" value="TonB-dep_rcpt-like"/>
</dbReference>
<keyword evidence="3 7" id="KW-1134">Transmembrane beta strand</keyword>
<name>A0AAU8E6L5_9PSED</name>
<dbReference type="EMBL" id="CP159258">
    <property type="protein sequence ID" value="XCG75734.1"/>
    <property type="molecule type" value="Genomic_DNA"/>
</dbReference>
<gene>
    <name evidence="8" type="ORF">ABVN21_06530</name>
</gene>
<keyword evidence="5 7" id="KW-0472">Membrane</keyword>
<evidence type="ECO:0000313" key="8">
    <source>
        <dbReference type="EMBL" id="XCG75734.1"/>
    </source>
</evidence>
<dbReference type="AlphaFoldDB" id="A0AAU8E6L5"/>
<dbReference type="GO" id="GO:0009279">
    <property type="term" value="C:cell outer membrane"/>
    <property type="evidence" value="ECO:0007669"/>
    <property type="project" value="UniProtKB-SubCell"/>
</dbReference>
<dbReference type="InterPro" id="IPR036942">
    <property type="entry name" value="Beta-barrel_TonB_sf"/>
</dbReference>
<evidence type="ECO:0000256" key="2">
    <source>
        <dbReference type="ARBA" id="ARBA00022448"/>
    </source>
</evidence>
<evidence type="ECO:0000256" key="1">
    <source>
        <dbReference type="ARBA" id="ARBA00004571"/>
    </source>
</evidence>
<comment type="similarity">
    <text evidence="7">Belongs to the TonB-dependent receptor family.</text>
</comment>
<evidence type="ECO:0000256" key="3">
    <source>
        <dbReference type="ARBA" id="ARBA00022452"/>
    </source>
</evidence>